<sequence length="138" mass="16561">MSEIESISIYITNLLNYLSKLKKLDYHQAEKYFTQDFHYMNKDQTLIKNSIYHFLENLNDSECRYEIQKIKLLYKSIYLVHLKYINGRVEKIYHNALLIHGVSIIIIKRIEDRYLISDAIEFKNDQGSPIYSILEKFS</sequence>
<keyword evidence="2" id="KW-1185">Reference proteome</keyword>
<gene>
    <name evidence="1" type="ORF">F904_01569</name>
</gene>
<evidence type="ECO:0008006" key="3">
    <source>
        <dbReference type="Google" id="ProtNLM"/>
    </source>
</evidence>
<dbReference type="AlphaFoldDB" id="N9L5S2"/>
<proteinExistence type="predicted"/>
<dbReference type="eggNOG" id="ENOG50318B9">
    <property type="taxonomic scope" value="Bacteria"/>
</dbReference>
<comment type="caution">
    <text evidence="1">The sequence shown here is derived from an EMBL/GenBank/DDBJ whole genome shotgun (WGS) entry which is preliminary data.</text>
</comment>
<name>N9L5S2_9GAMM</name>
<dbReference type="HOGENOM" id="CLU_148466_0_0_6"/>
<dbReference type="Proteomes" id="UP000013261">
    <property type="component" value="Unassembled WGS sequence"/>
</dbReference>
<evidence type="ECO:0000313" key="1">
    <source>
        <dbReference type="EMBL" id="ENW91632.1"/>
    </source>
</evidence>
<reference evidence="1 2" key="1">
    <citation type="submission" date="2013-02" db="EMBL/GenBank/DDBJ databases">
        <title>The Genome Sequence of Acinetobacter sp. ANC 4105.</title>
        <authorList>
            <consortium name="The Broad Institute Genome Sequencing Platform"/>
            <consortium name="The Broad Institute Genome Sequencing Center for Infectious Disease"/>
            <person name="Cerqueira G."/>
            <person name="Feldgarden M."/>
            <person name="Courvalin P."/>
            <person name="Perichon B."/>
            <person name="Grillot-Courvalin C."/>
            <person name="Clermont D."/>
            <person name="Rocha E."/>
            <person name="Yoon E.-J."/>
            <person name="Nemec A."/>
            <person name="Walker B."/>
            <person name="Young S.K."/>
            <person name="Zeng Q."/>
            <person name="Gargeya S."/>
            <person name="Fitzgerald M."/>
            <person name="Haas B."/>
            <person name="Abouelleil A."/>
            <person name="Alvarado L."/>
            <person name="Arachchi H.M."/>
            <person name="Berlin A.M."/>
            <person name="Chapman S.B."/>
            <person name="Dewar J."/>
            <person name="Goldberg J."/>
            <person name="Griggs A."/>
            <person name="Gujja S."/>
            <person name="Hansen M."/>
            <person name="Howarth C."/>
            <person name="Imamovic A."/>
            <person name="Larimer J."/>
            <person name="McCowan C."/>
            <person name="Murphy C."/>
            <person name="Neiman D."/>
            <person name="Pearson M."/>
            <person name="Priest M."/>
            <person name="Roberts A."/>
            <person name="Saif S."/>
            <person name="Shea T."/>
            <person name="Sisk P."/>
            <person name="Sykes S."/>
            <person name="Wortman J."/>
            <person name="Nusbaum C."/>
            <person name="Birren B."/>
        </authorList>
    </citation>
    <scope>NUCLEOTIDE SEQUENCE [LARGE SCALE GENOMIC DNA]</scope>
    <source>
        <strain evidence="1 2">ANC 4105</strain>
    </source>
</reference>
<protein>
    <recommendedName>
        <fullName evidence="3">Nuclear transport factor 2 family protein</fullName>
    </recommendedName>
</protein>
<accession>N9L5S2</accession>
<evidence type="ECO:0000313" key="2">
    <source>
        <dbReference type="Proteomes" id="UP000013261"/>
    </source>
</evidence>
<dbReference type="EMBL" id="APRL01000013">
    <property type="protein sequence ID" value="ENW91632.1"/>
    <property type="molecule type" value="Genomic_DNA"/>
</dbReference>
<organism evidence="1 2">
    <name type="scientific">Acinetobacter dispersus</name>
    <dbReference type="NCBI Taxonomy" id="70348"/>
    <lineage>
        <taxon>Bacteria</taxon>
        <taxon>Pseudomonadati</taxon>
        <taxon>Pseudomonadota</taxon>
        <taxon>Gammaproteobacteria</taxon>
        <taxon>Moraxellales</taxon>
        <taxon>Moraxellaceae</taxon>
        <taxon>Acinetobacter</taxon>
    </lineage>
</organism>